<keyword evidence="2" id="KW-0808">Transferase</keyword>
<dbReference type="InterPro" id="IPR027417">
    <property type="entry name" value="P-loop_NTPase"/>
</dbReference>
<sequence>MENSETTPIFLHASAVVLGESGVLIRGASGVGKSSLALALIAAWDAPGAFARLVGDDRVQCRVCNGHAVIGPHRLIAGLAEWRGLGLLPHLHELKAVLRLVVDLETQPAGGGLPRLPERKDFICDFNGLTNVPHLRLPARDTYRSVATIMAFLHKHSTK</sequence>
<name>A0A212S4J2_RHOAC</name>
<organism evidence="2 3">
    <name type="scientific">Rhodoblastus acidophilus</name>
    <name type="common">Rhodopseudomonas acidophila</name>
    <dbReference type="NCBI Taxonomy" id="1074"/>
    <lineage>
        <taxon>Bacteria</taxon>
        <taxon>Pseudomonadati</taxon>
        <taxon>Pseudomonadota</taxon>
        <taxon>Alphaproteobacteria</taxon>
        <taxon>Hyphomicrobiales</taxon>
        <taxon>Rhodoblastaceae</taxon>
        <taxon>Rhodoblastus</taxon>
    </lineage>
</organism>
<dbReference type="Pfam" id="PF07475">
    <property type="entry name" value="Hpr_kinase_C"/>
    <property type="match status" value="1"/>
</dbReference>
<evidence type="ECO:0000313" key="2">
    <source>
        <dbReference type="EMBL" id="SNB79954.1"/>
    </source>
</evidence>
<reference evidence="3" key="1">
    <citation type="submission" date="2017-06" db="EMBL/GenBank/DDBJ databases">
        <authorList>
            <person name="Varghese N."/>
            <person name="Submissions S."/>
        </authorList>
    </citation>
    <scope>NUCLEOTIDE SEQUENCE [LARGE SCALE GENOMIC DNA]</scope>
    <source>
        <strain evidence="3">DSM 137</strain>
    </source>
</reference>
<proteinExistence type="predicted"/>
<dbReference type="CDD" id="cd01918">
    <property type="entry name" value="HprK_C"/>
    <property type="match status" value="1"/>
</dbReference>
<evidence type="ECO:0000313" key="3">
    <source>
        <dbReference type="Proteomes" id="UP000198418"/>
    </source>
</evidence>
<dbReference type="AlphaFoldDB" id="A0A212S4J2"/>
<dbReference type="Gene3D" id="3.40.50.300">
    <property type="entry name" value="P-loop containing nucleotide triphosphate hydrolases"/>
    <property type="match status" value="1"/>
</dbReference>
<dbReference type="Proteomes" id="UP000198418">
    <property type="component" value="Unassembled WGS sequence"/>
</dbReference>
<keyword evidence="3" id="KW-1185">Reference proteome</keyword>
<dbReference type="InterPro" id="IPR011104">
    <property type="entry name" value="Hpr_kin/Pase_C"/>
</dbReference>
<dbReference type="GO" id="GO:0000155">
    <property type="term" value="F:phosphorelay sensor kinase activity"/>
    <property type="evidence" value="ECO:0007669"/>
    <property type="project" value="InterPro"/>
</dbReference>
<protein>
    <submittedName>
        <fullName evidence="2">HPr Serine kinase C-terminal domain-containing protein</fullName>
    </submittedName>
</protein>
<feature type="domain" description="HPr kinase/phosphorylase C-terminal" evidence="1">
    <location>
        <begin position="10"/>
        <end position="149"/>
    </location>
</feature>
<gene>
    <name evidence="2" type="ORF">SAMN06265338_11241</name>
</gene>
<accession>A0A212S4J2</accession>
<dbReference type="SUPFAM" id="SSF53795">
    <property type="entry name" value="PEP carboxykinase-like"/>
    <property type="match status" value="1"/>
</dbReference>
<keyword evidence="2" id="KW-0418">Kinase</keyword>
<dbReference type="EMBL" id="FYDG01000012">
    <property type="protein sequence ID" value="SNB79954.1"/>
    <property type="molecule type" value="Genomic_DNA"/>
</dbReference>
<evidence type="ECO:0000259" key="1">
    <source>
        <dbReference type="Pfam" id="PF07475"/>
    </source>
</evidence>
<dbReference type="GO" id="GO:0006109">
    <property type="term" value="P:regulation of carbohydrate metabolic process"/>
    <property type="evidence" value="ECO:0007669"/>
    <property type="project" value="InterPro"/>
</dbReference>
<dbReference type="GO" id="GO:0005524">
    <property type="term" value="F:ATP binding"/>
    <property type="evidence" value="ECO:0007669"/>
    <property type="project" value="InterPro"/>
</dbReference>
<dbReference type="RefSeq" id="WP_244593233.1">
    <property type="nucleotide sequence ID" value="NZ_FYDG01000012.1"/>
</dbReference>